<keyword evidence="5 6" id="KW-0472">Membrane</keyword>
<feature type="domain" description="Malectin-like" evidence="7">
    <location>
        <begin position="1"/>
        <end position="97"/>
    </location>
</feature>
<keyword evidence="2 6" id="KW-0812">Transmembrane</keyword>
<reference evidence="8 9" key="1">
    <citation type="journal article" date="2020" name="Mol. Plant">
        <title>The Chromosome-Based Rubber Tree Genome Provides New Insights into Spurge Genome Evolution and Rubber Biosynthesis.</title>
        <authorList>
            <person name="Liu J."/>
            <person name="Shi C."/>
            <person name="Shi C.C."/>
            <person name="Li W."/>
            <person name="Zhang Q.J."/>
            <person name="Zhang Y."/>
            <person name="Li K."/>
            <person name="Lu H.F."/>
            <person name="Shi C."/>
            <person name="Zhu S.T."/>
            <person name="Xiao Z.Y."/>
            <person name="Nan H."/>
            <person name="Yue Y."/>
            <person name="Zhu X.G."/>
            <person name="Wu Y."/>
            <person name="Hong X.N."/>
            <person name="Fan G.Y."/>
            <person name="Tong Y."/>
            <person name="Zhang D."/>
            <person name="Mao C.L."/>
            <person name="Liu Y.L."/>
            <person name="Hao S.J."/>
            <person name="Liu W.Q."/>
            <person name="Lv M.Q."/>
            <person name="Zhang H.B."/>
            <person name="Liu Y."/>
            <person name="Hu-Tang G.R."/>
            <person name="Wang J.P."/>
            <person name="Wang J.H."/>
            <person name="Sun Y.H."/>
            <person name="Ni S.B."/>
            <person name="Chen W.B."/>
            <person name="Zhang X.C."/>
            <person name="Jiao Y.N."/>
            <person name="Eichler E.E."/>
            <person name="Li G.H."/>
            <person name="Liu X."/>
            <person name="Gao L.Z."/>
        </authorList>
    </citation>
    <scope>NUCLEOTIDE SEQUENCE [LARGE SCALE GENOMIC DNA]</scope>
    <source>
        <strain evidence="9">cv. GT1</strain>
        <tissue evidence="8">Leaf</tissue>
    </source>
</reference>
<evidence type="ECO:0000256" key="2">
    <source>
        <dbReference type="ARBA" id="ARBA00022692"/>
    </source>
</evidence>
<dbReference type="PANTHER" id="PTHR45631:SF186">
    <property type="entry name" value="MALECTIN-LIKE DOMAIN-CONTAINING PROTEIN"/>
    <property type="match status" value="1"/>
</dbReference>
<keyword evidence="9" id="KW-1185">Reference proteome</keyword>
<dbReference type="InterPro" id="IPR024788">
    <property type="entry name" value="Malectin-like_Carb-bd_dom"/>
</dbReference>
<protein>
    <recommendedName>
        <fullName evidence="7">Malectin-like domain-containing protein</fullName>
    </recommendedName>
</protein>
<proteinExistence type="predicted"/>
<evidence type="ECO:0000256" key="5">
    <source>
        <dbReference type="ARBA" id="ARBA00023136"/>
    </source>
</evidence>
<dbReference type="AlphaFoldDB" id="A0A6A6K545"/>
<gene>
    <name evidence="8" type="ORF">GH714_003735</name>
</gene>
<evidence type="ECO:0000313" key="9">
    <source>
        <dbReference type="Proteomes" id="UP000467840"/>
    </source>
</evidence>
<keyword evidence="4 6" id="KW-1133">Transmembrane helix</keyword>
<evidence type="ECO:0000313" key="8">
    <source>
        <dbReference type="EMBL" id="KAF2283383.1"/>
    </source>
</evidence>
<comment type="caution">
    <text evidence="8">The sequence shown here is derived from an EMBL/GenBank/DDBJ whole genome shotgun (WGS) entry which is preliminary data.</text>
</comment>
<keyword evidence="3" id="KW-0732">Signal</keyword>
<evidence type="ECO:0000256" key="1">
    <source>
        <dbReference type="ARBA" id="ARBA00004167"/>
    </source>
</evidence>
<accession>A0A6A6K545</accession>
<evidence type="ECO:0000256" key="6">
    <source>
        <dbReference type="SAM" id="Phobius"/>
    </source>
</evidence>
<dbReference type="EMBL" id="JAAGAX010000018">
    <property type="protein sequence ID" value="KAF2283383.1"/>
    <property type="molecule type" value="Genomic_DNA"/>
</dbReference>
<dbReference type="Pfam" id="PF12819">
    <property type="entry name" value="Malectin_like"/>
    <property type="match status" value="1"/>
</dbReference>
<feature type="transmembrane region" description="Helical" evidence="6">
    <location>
        <begin position="185"/>
        <end position="211"/>
    </location>
</feature>
<dbReference type="PANTHER" id="PTHR45631">
    <property type="entry name" value="OS07G0107800 PROTEIN-RELATED"/>
    <property type="match status" value="1"/>
</dbReference>
<comment type="subcellular location">
    <subcellularLocation>
        <location evidence="1">Membrane</location>
        <topology evidence="1">Single-pass membrane protein</topology>
    </subcellularLocation>
</comment>
<evidence type="ECO:0000256" key="3">
    <source>
        <dbReference type="ARBA" id="ARBA00022729"/>
    </source>
</evidence>
<sequence>MFHYGNYDGLSNPPTFDIQFDGNKWTTVTTSLTDTTFHEVVYTSKGNISVCLARTQDNQFPFISMLKVWAMPDDAYDIMTKDKAWVKAYRYNYGGSDLILVDGLAVLINSFEQLKGWSGDHVSQVILYGNGWVEQAASATRQGHCNKPVRQQSFWSSPRFPWKPAQSKIAHRWEPKSPSTKEKEFGSYSCLAVGIQICLLVVIAVIYSLLLKEKATTIQPRAATEVEMGGTTQDENPSLTVITEAIVKPSNSMENITS</sequence>
<evidence type="ECO:0000259" key="7">
    <source>
        <dbReference type="Pfam" id="PF12819"/>
    </source>
</evidence>
<dbReference type="GO" id="GO:0016020">
    <property type="term" value="C:membrane"/>
    <property type="evidence" value="ECO:0007669"/>
    <property type="project" value="UniProtKB-SubCell"/>
</dbReference>
<organism evidence="8 9">
    <name type="scientific">Hevea brasiliensis</name>
    <name type="common">Para rubber tree</name>
    <name type="synonym">Siphonia brasiliensis</name>
    <dbReference type="NCBI Taxonomy" id="3981"/>
    <lineage>
        <taxon>Eukaryota</taxon>
        <taxon>Viridiplantae</taxon>
        <taxon>Streptophyta</taxon>
        <taxon>Embryophyta</taxon>
        <taxon>Tracheophyta</taxon>
        <taxon>Spermatophyta</taxon>
        <taxon>Magnoliopsida</taxon>
        <taxon>eudicotyledons</taxon>
        <taxon>Gunneridae</taxon>
        <taxon>Pentapetalae</taxon>
        <taxon>rosids</taxon>
        <taxon>fabids</taxon>
        <taxon>Malpighiales</taxon>
        <taxon>Euphorbiaceae</taxon>
        <taxon>Crotonoideae</taxon>
        <taxon>Micrandreae</taxon>
        <taxon>Hevea</taxon>
    </lineage>
</organism>
<evidence type="ECO:0000256" key="4">
    <source>
        <dbReference type="ARBA" id="ARBA00022989"/>
    </source>
</evidence>
<name>A0A6A6K545_HEVBR</name>
<dbReference type="Proteomes" id="UP000467840">
    <property type="component" value="Chromosome 12"/>
</dbReference>